<dbReference type="EMBL" id="ML170162">
    <property type="protein sequence ID" value="TDL26040.1"/>
    <property type="molecule type" value="Genomic_DNA"/>
</dbReference>
<accession>A0A4Y7QGQ6</accession>
<dbReference type="Proteomes" id="UP000294933">
    <property type="component" value="Unassembled WGS sequence"/>
</dbReference>
<evidence type="ECO:0000313" key="2">
    <source>
        <dbReference type="EMBL" id="TDL26040.1"/>
    </source>
</evidence>
<dbReference type="VEuPathDB" id="FungiDB:BD410DRAFT_784063"/>
<feature type="region of interest" description="Disordered" evidence="1">
    <location>
        <begin position="193"/>
        <end position="244"/>
    </location>
</feature>
<evidence type="ECO:0000256" key="1">
    <source>
        <dbReference type="SAM" id="MobiDB-lite"/>
    </source>
</evidence>
<dbReference type="OrthoDB" id="2802356at2759"/>
<feature type="region of interest" description="Disordered" evidence="1">
    <location>
        <begin position="355"/>
        <end position="391"/>
    </location>
</feature>
<gene>
    <name evidence="2" type="ORF">BD410DRAFT_784063</name>
</gene>
<name>A0A4Y7QGQ6_9AGAM</name>
<sequence length="391" mass="42197">MAHYSYYQQQAPSWGTQQYQFASPPVPSYQPQPSWHAQDYYRAHAGNYDSSIFDYAWGKVKNFVSGGGGVRKEEARYFHRRIYGGLVDLRQMLPSDIGAAAAYEAWRNWKHHYGIYGQPLSDDRERQREALIGLAIAEASKLWSYTGRHTDRYGSMESSEAAAATASRIFRESREYGGYGYSNNYDYAPITHRRSSSSLRHRSRSRSRPRSGYYDEGTMSHGSDYGGYSRPRTRSFSGVTQPIPIQSPMMGSSYGGGGYPSSYTYGGGMSPGYAGSGYAGSAYGGGGSPYGGGFGGGFGGGGSAYGGSGSAYGGGGSAYGGYGGGGYTQQPQYASSQYGASPNAGAIVIATPGSSRLRRHSHSSHHSGHHRRRSHSRSSNRGVYVTPSLGY</sequence>
<protein>
    <submittedName>
        <fullName evidence="2">Uncharacterized protein</fullName>
    </submittedName>
</protein>
<dbReference type="AlphaFoldDB" id="A0A4Y7QGQ6"/>
<evidence type="ECO:0000313" key="3">
    <source>
        <dbReference type="Proteomes" id="UP000294933"/>
    </source>
</evidence>
<feature type="compositionally biased region" description="Basic residues" evidence="1">
    <location>
        <begin position="356"/>
        <end position="378"/>
    </location>
</feature>
<keyword evidence="3" id="KW-1185">Reference proteome</keyword>
<reference evidence="2 3" key="1">
    <citation type="submission" date="2018-06" db="EMBL/GenBank/DDBJ databases">
        <title>A transcriptomic atlas of mushroom development highlights an independent origin of complex multicellularity.</title>
        <authorList>
            <consortium name="DOE Joint Genome Institute"/>
            <person name="Krizsan K."/>
            <person name="Almasi E."/>
            <person name="Merenyi Z."/>
            <person name="Sahu N."/>
            <person name="Viragh M."/>
            <person name="Koszo T."/>
            <person name="Mondo S."/>
            <person name="Kiss B."/>
            <person name="Balint B."/>
            <person name="Kues U."/>
            <person name="Barry K."/>
            <person name="Hegedus J.C."/>
            <person name="Henrissat B."/>
            <person name="Johnson J."/>
            <person name="Lipzen A."/>
            <person name="Ohm R."/>
            <person name="Nagy I."/>
            <person name="Pangilinan J."/>
            <person name="Yan J."/>
            <person name="Xiong Y."/>
            <person name="Grigoriev I.V."/>
            <person name="Hibbett D.S."/>
            <person name="Nagy L.G."/>
        </authorList>
    </citation>
    <scope>NUCLEOTIDE SEQUENCE [LARGE SCALE GENOMIC DNA]</scope>
    <source>
        <strain evidence="2 3">SZMC22713</strain>
    </source>
</reference>
<organism evidence="2 3">
    <name type="scientific">Rickenella mellea</name>
    <dbReference type="NCBI Taxonomy" id="50990"/>
    <lineage>
        <taxon>Eukaryota</taxon>
        <taxon>Fungi</taxon>
        <taxon>Dikarya</taxon>
        <taxon>Basidiomycota</taxon>
        <taxon>Agaricomycotina</taxon>
        <taxon>Agaricomycetes</taxon>
        <taxon>Hymenochaetales</taxon>
        <taxon>Rickenellaceae</taxon>
        <taxon>Rickenella</taxon>
    </lineage>
</organism>
<dbReference type="STRING" id="50990.A0A4Y7QGQ6"/>
<feature type="compositionally biased region" description="Polar residues" evidence="1">
    <location>
        <begin position="234"/>
        <end position="244"/>
    </location>
</feature>
<proteinExistence type="predicted"/>
<feature type="compositionally biased region" description="Basic residues" evidence="1">
    <location>
        <begin position="193"/>
        <end position="209"/>
    </location>
</feature>